<proteinExistence type="predicted"/>
<dbReference type="PANTHER" id="PTHR38926">
    <property type="entry name" value="F-BOX DOMAIN CONTAINING PROTEIN, EXPRESSED"/>
    <property type="match status" value="1"/>
</dbReference>
<dbReference type="Gene3D" id="1.20.1280.50">
    <property type="match status" value="1"/>
</dbReference>
<dbReference type="OrthoDB" id="661387at2759"/>
<dbReference type="Proteomes" id="UP000324897">
    <property type="component" value="Chromosome 6"/>
</dbReference>
<gene>
    <name evidence="1" type="ORF">EJB05_01742</name>
</gene>
<name>A0A5J9WNQ2_9POAL</name>
<comment type="caution">
    <text evidence="1">The sequence shown here is derived from an EMBL/GenBank/DDBJ whole genome shotgun (WGS) entry which is preliminary data.</text>
</comment>
<organism evidence="1 2">
    <name type="scientific">Eragrostis curvula</name>
    <name type="common">weeping love grass</name>
    <dbReference type="NCBI Taxonomy" id="38414"/>
    <lineage>
        <taxon>Eukaryota</taxon>
        <taxon>Viridiplantae</taxon>
        <taxon>Streptophyta</taxon>
        <taxon>Embryophyta</taxon>
        <taxon>Tracheophyta</taxon>
        <taxon>Spermatophyta</taxon>
        <taxon>Magnoliopsida</taxon>
        <taxon>Liliopsida</taxon>
        <taxon>Poales</taxon>
        <taxon>Poaceae</taxon>
        <taxon>PACMAD clade</taxon>
        <taxon>Chloridoideae</taxon>
        <taxon>Eragrostideae</taxon>
        <taxon>Eragrostidinae</taxon>
        <taxon>Eragrostis</taxon>
    </lineage>
</organism>
<dbReference type="PANTHER" id="PTHR38926:SF69">
    <property type="entry name" value="F-BOX DOMAIN-CONTAINING PROTEIN"/>
    <property type="match status" value="1"/>
</dbReference>
<keyword evidence="2" id="KW-1185">Reference proteome</keyword>
<protein>
    <recommendedName>
        <fullName evidence="3">F-box domain-containing protein</fullName>
    </recommendedName>
</protein>
<accession>A0A5J9WNQ2</accession>
<evidence type="ECO:0000313" key="2">
    <source>
        <dbReference type="Proteomes" id="UP000324897"/>
    </source>
</evidence>
<dbReference type="SUPFAM" id="SSF81383">
    <property type="entry name" value="F-box domain"/>
    <property type="match status" value="1"/>
</dbReference>
<dbReference type="EMBL" id="RWGY01000002">
    <property type="protein sequence ID" value="TVU50372.1"/>
    <property type="molecule type" value="Genomic_DNA"/>
</dbReference>
<evidence type="ECO:0000313" key="1">
    <source>
        <dbReference type="EMBL" id="TVU50372.1"/>
    </source>
</evidence>
<evidence type="ECO:0008006" key="3">
    <source>
        <dbReference type="Google" id="ProtNLM"/>
    </source>
</evidence>
<dbReference type="InterPro" id="IPR036047">
    <property type="entry name" value="F-box-like_dom_sf"/>
</dbReference>
<reference evidence="1 2" key="1">
    <citation type="journal article" date="2019" name="Sci. Rep.">
        <title>A high-quality genome of Eragrostis curvula grass provides insights into Poaceae evolution and supports new strategies to enhance forage quality.</title>
        <authorList>
            <person name="Carballo J."/>
            <person name="Santos B.A.C.M."/>
            <person name="Zappacosta D."/>
            <person name="Garbus I."/>
            <person name="Selva J.P."/>
            <person name="Gallo C.A."/>
            <person name="Diaz A."/>
            <person name="Albertini E."/>
            <person name="Caccamo M."/>
            <person name="Echenique V."/>
        </authorList>
    </citation>
    <scope>NUCLEOTIDE SEQUENCE [LARGE SCALE GENOMIC DNA]</scope>
    <source>
        <strain evidence="2">cv. Victoria</strain>
        <tissue evidence="1">Leaf</tissue>
    </source>
</reference>
<dbReference type="InterPro" id="IPR032675">
    <property type="entry name" value="LRR_dom_sf"/>
</dbReference>
<dbReference type="Gene3D" id="3.80.10.10">
    <property type="entry name" value="Ribonuclease Inhibitor"/>
    <property type="match status" value="1"/>
</dbReference>
<sequence>MAAAASPPPPAARGWASLQSDVLWSVFLSLGQREVLRGAGLACAPWWRLARDEPALWRRIDLTAPADDEEEDGILCYIITDKPGWKEMACAAVDRSAGQCEAFWGRADDEVLRYLADRAPSLKSLRVTSRCDITSKAFTELIKKLPLLEELELVLKPDAYNDRRERPTWKYCWAELFQSACGACRHLQCFTVCHADIDVGMEGCAHRFYRTRRCPKPFSIPIMHGLRSVHLCGDSFTRDMVLSIADNCPGLESLNISDMGYLRRWNEELQNKFSRIKDLRLPCYDSDSGEMGIPTHLFD</sequence>
<feature type="non-terminal residue" evidence="1">
    <location>
        <position position="1"/>
    </location>
</feature>
<dbReference type="SUPFAM" id="SSF52047">
    <property type="entry name" value="RNI-like"/>
    <property type="match status" value="1"/>
</dbReference>
<dbReference type="AlphaFoldDB" id="A0A5J9WNQ2"/>
<dbReference type="Gramene" id="TVU50372">
    <property type="protein sequence ID" value="TVU50372"/>
    <property type="gene ID" value="EJB05_01742"/>
</dbReference>